<evidence type="ECO:0000313" key="3">
    <source>
        <dbReference type="Proteomes" id="UP000239326"/>
    </source>
</evidence>
<dbReference type="Proteomes" id="UP000239326">
    <property type="component" value="Chromosome"/>
</dbReference>
<reference evidence="2 3" key="1">
    <citation type="submission" date="2018-03" db="EMBL/GenBank/DDBJ databases">
        <title>Genome sequencing of Simplicispira sp.</title>
        <authorList>
            <person name="Kim S.-J."/>
            <person name="Heo J."/>
            <person name="Kwon S.-W."/>
        </authorList>
    </citation>
    <scope>NUCLEOTIDE SEQUENCE [LARGE SCALE GENOMIC DNA]</scope>
    <source>
        <strain evidence="2 3">SC1-8</strain>
    </source>
</reference>
<keyword evidence="3" id="KW-1185">Reference proteome</keyword>
<gene>
    <name evidence="2" type="ORF">C6571_15675</name>
</gene>
<evidence type="ECO:0000256" key="1">
    <source>
        <dbReference type="SAM" id="MobiDB-lite"/>
    </source>
</evidence>
<dbReference type="AlphaFoldDB" id="A0A2S0N320"/>
<name>A0A2S0N320_9BURK</name>
<accession>A0A2S0N320</accession>
<evidence type="ECO:0000313" key="2">
    <source>
        <dbReference type="EMBL" id="AVO42542.1"/>
    </source>
</evidence>
<dbReference type="KEGG" id="simp:C6571_15675"/>
<protein>
    <submittedName>
        <fullName evidence="2">Uncharacterized protein</fullName>
    </submittedName>
</protein>
<feature type="compositionally biased region" description="Basic residues" evidence="1">
    <location>
        <begin position="18"/>
        <end position="30"/>
    </location>
</feature>
<proteinExistence type="predicted"/>
<sequence>MLGRPVAAIEPEAPRPAGVRHAHARIHGKYKAVGADQTSQDTRMVQAPSPPGSIPAWIRPRRMPSRLTTRQRTTHRRIVSIGQRGRLAQDPSTVQLVGVPPPFTARPPGLD</sequence>
<feature type="region of interest" description="Disordered" evidence="1">
    <location>
        <begin position="1"/>
        <end position="74"/>
    </location>
</feature>
<dbReference type="EMBL" id="CP027669">
    <property type="protein sequence ID" value="AVO42542.1"/>
    <property type="molecule type" value="Genomic_DNA"/>
</dbReference>
<organism evidence="2 3">
    <name type="scientific">Simplicispira suum</name>
    <dbReference type="NCBI Taxonomy" id="2109915"/>
    <lineage>
        <taxon>Bacteria</taxon>
        <taxon>Pseudomonadati</taxon>
        <taxon>Pseudomonadota</taxon>
        <taxon>Betaproteobacteria</taxon>
        <taxon>Burkholderiales</taxon>
        <taxon>Comamonadaceae</taxon>
        <taxon>Simplicispira</taxon>
    </lineage>
</organism>